<name>A0A6J5KZY7_9CAUD</name>
<accession>A0A6J5KZY7</accession>
<organism evidence="1">
    <name type="scientific">uncultured Caudovirales phage</name>
    <dbReference type="NCBI Taxonomy" id="2100421"/>
    <lineage>
        <taxon>Viruses</taxon>
        <taxon>Duplodnaviria</taxon>
        <taxon>Heunggongvirae</taxon>
        <taxon>Uroviricota</taxon>
        <taxon>Caudoviricetes</taxon>
        <taxon>Peduoviridae</taxon>
        <taxon>Maltschvirus</taxon>
        <taxon>Maltschvirus maltsch</taxon>
    </lineage>
</organism>
<proteinExistence type="predicted"/>
<reference evidence="1" key="1">
    <citation type="submission" date="2020-04" db="EMBL/GenBank/DDBJ databases">
        <authorList>
            <person name="Chiriac C."/>
            <person name="Salcher M."/>
            <person name="Ghai R."/>
            <person name="Kavagutti S V."/>
        </authorList>
    </citation>
    <scope>NUCLEOTIDE SEQUENCE</scope>
</reference>
<evidence type="ECO:0000313" key="1">
    <source>
        <dbReference type="EMBL" id="CAB4126845.1"/>
    </source>
</evidence>
<sequence>MDDEIAAFNEAMEANRPPVLAEVVHLRTPPETALAGAPFRCLGHDRGRFFFTTAEGRQVLALNARSLHTAGELVALAPLKWWENAFPGKTGFVTAAAADSLIRASYGAGVFDPARIRGRGVWLDAGRTVVHVGNRLIVDGKDVPIPDLATSHIYEQARALPIGIAEDASDAEAKRLLILCSEAAWTNPDRDGRLLAGWIVCALVCGALRWRPHLWITSEAGGGKSWILDNIIRPTLRDLVLAVQSKTSEAGIRGELGSDGRPVLFDEAETQNDADRGRVQQILDLARQASSEDGGAIVKGTKEGGSRAYLIRSCFAMASVNLGLSQAADESRFVVLGLGSGDPEQFKELKRRHAEAFTEGFAARLFARCLRLLPTIRHNAEVLADAIARSGAGRRAGDTLGTVLAGAMSLVDGRELTPAEADRVVSERDWVRLAAAEAKPEPEWRRALARLAQHEVRLTNRNGRPETTTVGDLIGACVSGDEAISPADADAAMRRLGMRVDGGRLRIGNRSEGVAAIFSGTPWATGWLATLARAPSAERGVATRFSPAYMDRCVAIPLATITGEEGSP</sequence>
<dbReference type="EMBL" id="LR796203">
    <property type="protein sequence ID" value="CAB4126845.1"/>
    <property type="molecule type" value="Genomic_DNA"/>
</dbReference>
<gene>
    <name evidence="1" type="ORF">UFOVP78_22</name>
</gene>
<protein>
    <submittedName>
        <fullName evidence="1">Uncharacterized protein</fullName>
    </submittedName>
</protein>